<dbReference type="PROSITE" id="PS50045">
    <property type="entry name" value="SIGMA54_INTERACT_4"/>
    <property type="match status" value="1"/>
</dbReference>
<dbReference type="Pfam" id="PF02954">
    <property type="entry name" value="HTH_8"/>
    <property type="match status" value="1"/>
</dbReference>
<dbReference type="InterPro" id="IPR058031">
    <property type="entry name" value="AAA_lid_NorR"/>
</dbReference>
<keyword evidence="10" id="KW-1185">Reference proteome</keyword>
<gene>
    <name evidence="9" type="ORF">M5X19_14705</name>
</gene>
<protein>
    <submittedName>
        <fullName evidence="9">Sigma-54 dependent transcriptional regulator</fullName>
    </submittedName>
</protein>
<dbReference type="Proteomes" id="UP001527099">
    <property type="component" value="Unassembled WGS sequence"/>
</dbReference>
<dbReference type="InterPro" id="IPR027417">
    <property type="entry name" value="P-loop_NTPase"/>
</dbReference>
<dbReference type="RefSeq" id="WP_029193883.1">
    <property type="nucleotide sequence ID" value="NZ_JAMDMW010000060.1"/>
</dbReference>
<dbReference type="InterPro" id="IPR025943">
    <property type="entry name" value="Sigma_54_int_dom_ATP-bd_2"/>
</dbReference>
<dbReference type="InterPro" id="IPR025944">
    <property type="entry name" value="Sigma_54_int_dom_CS"/>
</dbReference>
<keyword evidence="4" id="KW-0238">DNA-binding</keyword>
<dbReference type="Gene3D" id="1.10.8.60">
    <property type="match status" value="1"/>
</dbReference>
<keyword evidence="5" id="KW-0804">Transcription</keyword>
<dbReference type="SUPFAM" id="SSF52540">
    <property type="entry name" value="P-loop containing nucleoside triphosphate hydrolases"/>
    <property type="match status" value="1"/>
</dbReference>
<keyword evidence="2" id="KW-0067">ATP-binding</keyword>
<dbReference type="InterPro" id="IPR002078">
    <property type="entry name" value="Sigma_54_int"/>
</dbReference>
<dbReference type="PROSITE" id="PS00688">
    <property type="entry name" value="SIGMA54_INTERACT_3"/>
    <property type="match status" value="1"/>
</dbReference>
<dbReference type="Gene3D" id="1.10.10.60">
    <property type="entry name" value="Homeodomain-like"/>
    <property type="match status" value="1"/>
</dbReference>
<dbReference type="Pfam" id="PF25601">
    <property type="entry name" value="AAA_lid_14"/>
    <property type="match status" value="1"/>
</dbReference>
<evidence type="ECO:0000256" key="5">
    <source>
        <dbReference type="ARBA" id="ARBA00023163"/>
    </source>
</evidence>
<dbReference type="CDD" id="cd00009">
    <property type="entry name" value="AAA"/>
    <property type="match status" value="1"/>
</dbReference>
<feature type="modified residue" description="4-aspartylphosphate" evidence="6">
    <location>
        <position position="53"/>
    </location>
</feature>
<dbReference type="Gene3D" id="3.40.50.300">
    <property type="entry name" value="P-loop containing nucleotide triphosphate hydrolases"/>
    <property type="match status" value="1"/>
</dbReference>
<evidence type="ECO:0000259" key="8">
    <source>
        <dbReference type="PROSITE" id="PS50110"/>
    </source>
</evidence>
<dbReference type="SMART" id="SM00448">
    <property type="entry name" value="REC"/>
    <property type="match status" value="1"/>
</dbReference>
<evidence type="ECO:0000256" key="3">
    <source>
        <dbReference type="ARBA" id="ARBA00023015"/>
    </source>
</evidence>
<dbReference type="InterPro" id="IPR001789">
    <property type="entry name" value="Sig_transdc_resp-reg_receiver"/>
</dbReference>
<evidence type="ECO:0000256" key="6">
    <source>
        <dbReference type="PROSITE-ProRule" id="PRU00169"/>
    </source>
</evidence>
<dbReference type="Gene3D" id="3.40.50.2300">
    <property type="match status" value="1"/>
</dbReference>
<evidence type="ECO:0000313" key="9">
    <source>
        <dbReference type="EMBL" id="MCY9694145.1"/>
    </source>
</evidence>
<dbReference type="PANTHER" id="PTHR32071:SF113">
    <property type="entry name" value="ALGINATE BIOSYNTHESIS TRANSCRIPTIONAL REGULATORY PROTEIN ALGB"/>
    <property type="match status" value="1"/>
</dbReference>
<dbReference type="SUPFAM" id="SSF52172">
    <property type="entry name" value="CheY-like"/>
    <property type="match status" value="1"/>
</dbReference>
<dbReference type="SMART" id="SM00382">
    <property type="entry name" value="AAA"/>
    <property type="match status" value="1"/>
</dbReference>
<dbReference type="PROSITE" id="PS00675">
    <property type="entry name" value="SIGMA54_INTERACT_1"/>
    <property type="match status" value="1"/>
</dbReference>
<feature type="domain" description="Sigma-54 factor interaction" evidence="7">
    <location>
        <begin position="143"/>
        <end position="372"/>
    </location>
</feature>
<sequence>MHKPNLLIIDDEISICKSLSFILEDEYQVYTSVDPDEAVALFAHLSFAIVLLDLRIGMRDGIEVLRTIKQLSPKTVVIMMTAYGSIASAVEAMKLGAFYYVQKPIDMEELKVLSGRAQEQYHLQSRVEWLDGEIRKAYDVHGLIGESDRMKHVFTLIDKVKNIDSGVLILGESGTGKELVARAVHFAGERREQVFSTINCAAIPANLMESELFGYEKGAFTGANVRKAGIFETADGGTLFLDEIGELDIGLQSKLLRVLQEKTVTPIGGHKEKRIDVRIIAATNRDLKKEVQQGKFREDLYYRLNVIPIQVPPLRERKQDIPLLIRHFMDKIGGKMSKQIKGISQEAINLLNDYPFPGNVRELQNIIERSIALADGEHLTIRDMPMDLQPQRGQTADGRLVPVYVGDTALEAERKLILATLRELGGNRRKTAEMLDIGERTLRDKMSKYKEEGAFP</sequence>
<organism evidence="9 10">
    <name type="scientific">Paenibacillus alginolyticus</name>
    <dbReference type="NCBI Taxonomy" id="59839"/>
    <lineage>
        <taxon>Bacteria</taxon>
        <taxon>Bacillati</taxon>
        <taxon>Bacillota</taxon>
        <taxon>Bacilli</taxon>
        <taxon>Bacillales</taxon>
        <taxon>Paenibacillaceae</taxon>
        <taxon>Paenibacillus</taxon>
    </lineage>
</organism>
<evidence type="ECO:0000313" key="10">
    <source>
        <dbReference type="Proteomes" id="UP001527099"/>
    </source>
</evidence>
<evidence type="ECO:0000256" key="4">
    <source>
        <dbReference type="ARBA" id="ARBA00023125"/>
    </source>
</evidence>
<evidence type="ECO:0000256" key="1">
    <source>
        <dbReference type="ARBA" id="ARBA00022741"/>
    </source>
</evidence>
<accession>A0ABT4GD76</accession>
<keyword evidence="3" id="KW-0805">Transcription regulation</keyword>
<evidence type="ECO:0000259" key="7">
    <source>
        <dbReference type="PROSITE" id="PS50045"/>
    </source>
</evidence>
<reference evidence="9 10" key="1">
    <citation type="submission" date="2022-05" db="EMBL/GenBank/DDBJ databases">
        <title>Genome Sequencing of Bee-Associated Microbes.</title>
        <authorList>
            <person name="Dunlap C."/>
        </authorList>
    </citation>
    <scope>NUCLEOTIDE SEQUENCE [LARGE SCALE GENOMIC DNA]</scope>
    <source>
        <strain evidence="9 10">NRRL B-14421</strain>
    </source>
</reference>
<keyword evidence="1" id="KW-0547">Nucleotide-binding</keyword>
<dbReference type="EMBL" id="JAMDMX010000045">
    <property type="protein sequence ID" value="MCY9694145.1"/>
    <property type="molecule type" value="Genomic_DNA"/>
</dbReference>
<dbReference type="InterPro" id="IPR009057">
    <property type="entry name" value="Homeodomain-like_sf"/>
</dbReference>
<dbReference type="SUPFAM" id="SSF46689">
    <property type="entry name" value="Homeodomain-like"/>
    <property type="match status" value="1"/>
</dbReference>
<dbReference type="PANTHER" id="PTHR32071">
    <property type="entry name" value="TRANSCRIPTIONAL REGULATORY PROTEIN"/>
    <property type="match status" value="1"/>
</dbReference>
<dbReference type="PROSITE" id="PS00676">
    <property type="entry name" value="SIGMA54_INTERACT_2"/>
    <property type="match status" value="1"/>
</dbReference>
<comment type="caution">
    <text evidence="9">The sequence shown here is derived from an EMBL/GenBank/DDBJ whole genome shotgun (WGS) entry which is preliminary data.</text>
</comment>
<dbReference type="Pfam" id="PF00158">
    <property type="entry name" value="Sigma54_activat"/>
    <property type="match status" value="1"/>
</dbReference>
<dbReference type="InterPro" id="IPR002197">
    <property type="entry name" value="HTH_Fis"/>
</dbReference>
<dbReference type="PROSITE" id="PS50110">
    <property type="entry name" value="RESPONSE_REGULATORY"/>
    <property type="match status" value="1"/>
</dbReference>
<dbReference type="InterPro" id="IPR025662">
    <property type="entry name" value="Sigma_54_int_dom_ATP-bd_1"/>
</dbReference>
<evidence type="ECO:0000256" key="2">
    <source>
        <dbReference type="ARBA" id="ARBA00022840"/>
    </source>
</evidence>
<feature type="domain" description="Response regulatory" evidence="8">
    <location>
        <begin position="5"/>
        <end position="118"/>
    </location>
</feature>
<name>A0ABT4GD76_9BACL</name>
<dbReference type="InterPro" id="IPR003593">
    <property type="entry name" value="AAA+_ATPase"/>
</dbReference>
<dbReference type="PRINTS" id="PR01590">
    <property type="entry name" value="HTHFIS"/>
</dbReference>
<proteinExistence type="predicted"/>
<keyword evidence="6" id="KW-0597">Phosphoprotein</keyword>
<dbReference type="Pfam" id="PF00072">
    <property type="entry name" value="Response_reg"/>
    <property type="match status" value="1"/>
</dbReference>
<dbReference type="InterPro" id="IPR011006">
    <property type="entry name" value="CheY-like_superfamily"/>
</dbReference>